<proteinExistence type="predicted"/>
<accession>A0A8H3G4N1</accession>
<keyword evidence="2" id="KW-1185">Reference proteome</keyword>
<comment type="caution">
    <text evidence="1">The sequence shown here is derived from an EMBL/GenBank/DDBJ whole genome shotgun (WGS) entry which is preliminary data.</text>
</comment>
<name>A0A8H3G4N1_9LECA</name>
<evidence type="ECO:0000313" key="2">
    <source>
        <dbReference type="Proteomes" id="UP000664534"/>
    </source>
</evidence>
<dbReference type="OrthoDB" id="5339916at2759"/>
<evidence type="ECO:0000313" key="1">
    <source>
        <dbReference type="EMBL" id="CAF9936687.1"/>
    </source>
</evidence>
<dbReference type="EMBL" id="CAJPDT010000093">
    <property type="protein sequence ID" value="CAF9936687.1"/>
    <property type="molecule type" value="Genomic_DNA"/>
</dbReference>
<dbReference type="AlphaFoldDB" id="A0A8H3G4N1"/>
<gene>
    <name evidence="1" type="ORF">IMSHALPRED_010861</name>
</gene>
<organism evidence="1 2">
    <name type="scientific">Imshaugia aleurites</name>
    <dbReference type="NCBI Taxonomy" id="172621"/>
    <lineage>
        <taxon>Eukaryota</taxon>
        <taxon>Fungi</taxon>
        <taxon>Dikarya</taxon>
        <taxon>Ascomycota</taxon>
        <taxon>Pezizomycotina</taxon>
        <taxon>Lecanoromycetes</taxon>
        <taxon>OSLEUM clade</taxon>
        <taxon>Lecanoromycetidae</taxon>
        <taxon>Lecanorales</taxon>
        <taxon>Lecanorineae</taxon>
        <taxon>Parmeliaceae</taxon>
        <taxon>Imshaugia</taxon>
    </lineage>
</organism>
<protein>
    <submittedName>
        <fullName evidence="1">Uncharacterized protein</fullName>
    </submittedName>
</protein>
<sequence>MTLSPHLAMAKPFPDHAVVVLPAVTQARPRTQSERRASVHGLPPGWVAVFETITSIQPPLISPVFIQFFSSAAKLAAADPVPGRRVQRIPFGALILEFIANDDQNQVVTKEFVEAASLWLLDAAQKGWTGFFNAWVMDMADGKIVFIRLKNVWDEMSLSF</sequence>
<reference evidence="1" key="1">
    <citation type="submission" date="2021-03" db="EMBL/GenBank/DDBJ databases">
        <authorList>
            <person name="Tagirdzhanova G."/>
        </authorList>
    </citation>
    <scope>NUCLEOTIDE SEQUENCE</scope>
</reference>
<dbReference type="Proteomes" id="UP000664534">
    <property type="component" value="Unassembled WGS sequence"/>
</dbReference>